<comment type="caution">
    <text evidence="2">The sequence shown here is derived from an EMBL/GenBank/DDBJ whole genome shotgun (WGS) entry which is preliminary data.</text>
</comment>
<protein>
    <submittedName>
        <fullName evidence="2">Uncharacterized protein</fullName>
    </submittedName>
</protein>
<name>A0A0A0D3K8_9PROT</name>
<reference evidence="2 3" key="1">
    <citation type="submission" date="2014-01" db="EMBL/GenBank/DDBJ databases">
        <title>Genome sequence determination for a cystic fibrosis isolate, Inquilinus limosus.</title>
        <authorList>
            <person name="Pino M."/>
            <person name="Di Conza J."/>
            <person name="Gutkind G."/>
        </authorList>
    </citation>
    <scope>NUCLEOTIDE SEQUENCE [LARGE SCALE GENOMIC DNA]</scope>
    <source>
        <strain evidence="2 3">MP06</strain>
    </source>
</reference>
<evidence type="ECO:0000256" key="1">
    <source>
        <dbReference type="SAM" id="MobiDB-lite"/>
    </source>
</evidence>
<dbReference type="RefSeq" id="WP_034845250.1">
    <property type="nucleotide sequence ID" value="NZ_JANX01000463.1"/>
</dbReference>
<organism evidence="2 3">
    <name type="scientific">Inquilinus limosus MP06</name>
    <dbReference type="NCBI Taxonomy" id="1398085"/>
    <lineage>
        <taxon>Bacteria</taxon>
        <taxon>Pseudomonadati</taxon>
        <taxon>Pseudomonadota</taxon>
        <taxon>Alphaproteobacteria</taxon>
        <taxon>Rhodospirillales</taxon>
        <taxon>Rhodospirillaceae</taxon>
        <taxon>Inquilinus</taxon>
    </lineage>
</organism>
<feature type="region of interest" description="Disordered" evidence="1">
    <location>
        <begin position="55"/>
        <end position="76"/>
    </location>
</feature>
<evidence type="ECO:0000313" key="2">
    <source>
        <dbReference type="EMBL" id="KGM31652.1"/>
    </source>
</evidence>
<dbReference type="EMBL" id="JANX01000463">
    <property type="protein sequence ID" value="KGM31652.1"/>
    <property type="molecule type" value="Genomic_DNA"/>
</dbReference>
<proteinExistence type="predicted"/>
<dbReference type="Proteomes" id="UP000029995">
    <property type="component" value="Unassembled WGS sequence"/>
</dbReference>
<accession>A0A0A0D3K8</accession>
<sequence>MIFVNIIQPNGRWLFIDRRYGNHRGKIPQEKMLEDGFHVFEAKNDAGEIAFRKTIQGQPKNPVTLDPVKPPEPIRR</sequence>
<evidence type="ECO:0000313" key="3">
    <source>
        <dbReference type="Proteomes" id="UP000029995"/>
    </source>
</evidence>
<gene>
    <name evidence="2" type="ORF">P409_25930</name>
</gene>
<dbReference type="AlphaFoldDB" id="A0A0A0D3K8"/>